<feature type="region of interest" description="Disordered" evidence="1">
    <location>
        <begin position="1"/>
        <end position="25"/>
    </location>
</feature>
<accession>A0AAW1PX08</accession>
<proteinExistence type="predicted"/>
<keyword evidence="3" id="KW-1185">Reference proteome</keyword>
<evidence type="ECO:0000313" key="2">
    <source>
        <dbReference type="EMBL" id="KAK9814104.1"/>
    </source>
</evidence>
<feature type="compositionally biased region" description="Low complexity" evidence="1">
    <location>
        <begin position="112"/>
        <end position="129"/>
    </location>
</feature>
<reference evidence="2 3" key="1">
    <citation type="journal article" date="2024" name="Nat. Commun.">
        <title>Phylogenomics reveals the evolutionary origins of lichenization in chlorophyte algae.</title>
        <authorList>
            <person name="Puginier C."/>
            <person name="Libourel C."/>
            <person name="Otte J."/>
            <person name="Skaloud P."/>
            <person name="Haon M."/>
            <person name="Grisel S."/>
            <person name="Petersen M."/>
            <person name="Berrin J.G."/>
            <person name="Delaux P.M."/>
            <person name="Dal Grande F."/>
            <person name="Keller J."/>
        </authorList>
    </citation>
    <scope>NUCLEOTIDE SEQUENCE [LARGE SCALE GENOMIC DNA]</scope>
    <source>
        <strain evidence="2 3">SAG 2043</strain>
    </source>
</reference>
<protein>
    <submittedName>
        <fullName evidence="2">Uncharacterized protein</fullName>
    </submittedName>
</protein>
<evidence type="ECO:0000256" key="1">
    <source>
        <dbReference type="SAM" id="MobiDB-lite"/>
    </source>
</evidence>
<dbReference type="Proteomes" id="UP001489004">
    <property type="component" value="Unassembled WGS sequence"/>
</dbReference>
<name>A0AAW1PX08_9CHLO</name>
<dbReference type="AlphaFoldDB" id="A0AAW1PX08"/>
<sequence length="173" mass="18586">MSNKENRLASVGEDEEGWVPGDKADFVEPDLAAKLLTKWNPKADKAEDKEHTEAARRQSLAKLQGIRSKIGLWENKNATAKPEEGHSSDDEAAWHDAPEQHEHPAERTLVLEAETSQASAGASEATTAGLSEAERSSVLEAETSHASLGTSEATTAGLLLATTAECQPLYQQL</sequence>
<feature type="region of interest" description="Disordered" evidence="1">
    <location>
        <begin position="38"/>
        <end position="152"/>
    </location>
</feature>
<feature type="compositionally biased region" description="Basic and acidic residues" evidence="1">
    <location>
        <begin position="41"/>
        <end position="56"/>
    </location>
</feature>
<comment type="caution">
    <text evidence="2">The sequence shown here is derived from an EMBL/GenBank/DDBJ whole genome shotgun (WGS) entry which is preliminary data.</text>
</comment>
<evidence type="ECO:0000313" key="3">
    <source>
        <dbReference type="Proteomes" id="UP001489004"/>
    </source>
</evidence>
<dbReference type="EMBL" id="JALJOR010000007">
    <property type="protein sequence ID" value="KAK9814104.1"/>
    <property type="molecule type" value="Genomic_DNA"/>
</dbReference>
<organism evidence="2 3">
    <name type="scientific">[Myrmecia] bisecta</name>
    <dbReference type="NCBI Taxonomy" id="41462"/>
    <lineage>
        <taxon>Eukaryota</taxon>
        <taxon>Viridiplantae</taxon>
        <taxon>Chlorophyta</taxon>
        <taxon>core chlorophytes</taxon>
        <taxon>Trebouxiophyceae</taxon>
        <taxon>Trebouxiales</taxon>
        <taxon>Trebouxiaceae</taxon>
        <taxon>Myrmecia</taxon>
    </lineage>
</organism>
<feature type="compositionally biased region" description="Basic and acidic residues" evidence="1">
    <location>
        <begin position="81"/>
        <end position="106"/>
    </location>
</feature>
<gene>
    <name evidence="2" type="ORF">WJX72_000737</name>
</gene>